<dbReference type="Pfam" id="PF00924">
    <property type="entry name" value="MS_channel_2nd"/>
    <property type="match status" value="1"/>
</dbReference>
<evidence type="ECO:0000256" key="2">
    <source>
        <dbReference type="ARBA" id="ARBA00008017"/>
    </source>
</evidence>
<keyword evidence="4 9" id="KW-1133">Transmembrane helix</keyword>
<organism evidence="11 12">
    <name type="scientific">Coffea arabica</name>
    <name type="common">Arabian coffee</name>
    <dbReference type="NCBI Taxonomy" id="13443"/>
    <lineage>
        <taxon>Eukaryota</taxon>
        <taxon>Viridiplantae</taxon>
        <taxon>Streptophyta</taxon>
        <taxon>Embryophyta</taxon>
        <taxon>Tracheophyta</taxon>
        <taxon>Spermatophyta</taxon>
        <taxon>Magnoliopsida</taxon>
        <taxon>eudicotyledons</taxon>
        <taxon>Gunneridae</taxon>
        <taxon>Pentapetalae</taxon>
        <taxon>asterids</taxon>
        <taxon>lamiids</taxon>
        <taxon>Gentianales</taxon>
        <taxon>Rubiaceae</taxon>
        <taxon>Ixoroideae</taxon>
        <taxon>Gardenieae complex</taxon>
        <taxon>Bertiereae - Coffeeae clade</taxon>
        <taxon>Coffeeae</taxon>
        <taxon>Coffea</taxon>
    </lineage>
</organism>
<dbReference type="InterPro" id="IPR006685">
    <property type="entry name" value="MscS_channel_2nd"/>
</dbReference>
<dbReference type="Gene3D" id="2.30.30.60">
    <property type="match status" value="1"/>
</dbReference>
<feature type="transmembrane region" description="Helical" evidence="9">
    <location>
        <begin position="471"/>
        <end position="491"/>
    </location>
</feature>
<reference evidence="12" key="1">
    <citation type="submission" date="2025-08" db="UniProtKB">
        <authorList>
            <consortium name="RefSeq"/>
        </authorList>
    </citation>
    <scope>IDENTIFICATION</scope>
    <source>
        <tissue evidence="12">Leaves</tissue>
    </source>
</reference>
<dbReference type="Proteomes" id="UP001652660">
    <property type="component" value="Chromosome 6c"/>
</dbReference>
<evidence type="ECO:0000313" key="12">
    <source>
        <dbReference type="RefSeq" id="XP_071908923.1"/>
    </source>
</evidence>
<feature type="compositionally biased region" description="Acidic residues" evidence="8">
    <location>
        <begin position="186"/>
        <end position="195"/>
    </location>
</feature>
<feature type="compositionally biased region" description="Polar residues" evidence="8">
    <location>
        <begin position="86"/>
        <end position="105"/>
    </location>
</feature>
<name>A0ABM4UNS5_COFAR</name>
<keyword evidence="11" id="KW-1185">Reference proteome</keyword>
<evidence type="ECO:0000256" key="8">
    <source>
        <dbReference type="SAM" id="MobiDB-lite"/>
    </source>
</evidence>
<protein>
    <submittedName>
        <fullName evidence="12">Mechanosensitive ion channel protein 10 isoform X5</fullName>
    </submittedName>
</protein>
<feature type="compositionally biased region" description="Polar residues" evidence="8">
    <location>
        <begin position="147"/>
        <end position="173"/>
    </location>
</feature>
<evidence type="ECO:0000256" key="4">
    <source>
        <dbReference type="ARBA" id="ARBA00022989"/>
    </source>
</evidence>
<dbReference type="InterPro" id="IPR010920">
    <property type="entry name" value="LSM_dom_sf"/>
</dbReference>
<evidence type="ECO:0000256" key="7">
    <source>
        <dbReference type="ARBA" id="ARBA00023303"/>
    </source>
</evidence>
<feature type="domain" description="Mechanosensitive ion channel MscS" evidence="10">
    <location>
        <begin position="522"/>
        <end position="580"/>
    </location>
</feature>
<feature type="region of interest" description="Disordered" evidence="8">
    <location>
        <begin position="64"/>
        <end position="197"/>
    </location>
</feature>
<dbReference type="RefSeq" id="XP_071908923.1">
    <property type="nucleotide sequence ID" value="XM_072052822.1"/>
</dbReference>
<feature type="compositionally biased region" description="Polar residues" evidence="8">
    <location>
        <begin position="22"/>
        <end position="32"/>
    </location>
</feature>
<dbReference type="GeneID" id="113692869"/>
<comment type="subcellular location">
    <subcellularLocation>
        <location evidence="1">Membrane</location>
        <topology evidence="1">Multi-pass membrane protein</topology>
    </subcellularLocation>
</comment>
<keyword evidence="6 9" id="KW-0472">Membrane</keyword>
<evidence type="ECO:0000256" key="1">
    <source>
        <dbReference type="ARBA" id="ARBA00004141"/>
    </source>
</evidence>
<accession>A0ABM4UNS5</accession>
<feature type="transmembrane region" description="Helical" evidence="9">
    <location>
        <begin position="208"/>
        <end position="227"/>
    </location>
</feature>
<evidence type="ECO:0000256" key="9">
    <source>
        <dbReference type="SAM" id="Phobius"/>
    </source>
</evidence>
<dbReference type="InterPro" id="IPR023408">
    <property type="entry name" value="MscS_beta-dom_sf"/>
</dbReference>
<comment type="similarity">
    <text evidence="2">Belongs to the MscS (TC 1.A.23) family.</text>
</comment>
<feature type="region of interest" description="Disordered" evidence="8">
    <location>
        <begin position="18"/>
        <end position="42"/>
    </location>
</feature>
<feature type="transmembrane region" description="Helical" evidence="9">
    <location>
        <begin position="503"/>
        <end position="526"/>
    </location>
</feature>
<sequence length="697" mass="77338">MEGGAVLKQKVGTDEVVLMIPNPQQTSKSTKQIGGLNGNTTTPTILESTTSFYSYSAMEQGNVQSTTVQMSTSSSSPATGRLSSSVLNPPSTSNQPPSETSTGSISIRRRPLAQFRCPKPKSRLVEPPQPPKVKLIEDGNIQPPAPTTTSPYRSPIRRTSTPNTPKTTGSITPKTPLMASPGYHEDQEDDDDDDGGVYQPGLRKSFRVSLWLGLVLIAWALLINRGVKRSRHTMRVLNHITRALASSLIGSVLWMVKTFLVKLLASSYHVQAFFDKIQESIFHQYVLQTLSGPALMENADTAGRFRNSGRLSFKYSMKGKQKGKGDEVVNVDKLYNLTREKISSFTMNGLVQVIRTSGLSTISDALERSDDDEEVPQKEIVSEVEAKAAARDIFKKVAKSGNRYIDEGDLLRFFPPEEVGNVLPLFEGTAQTGQIMKASFKSWVVKVYNERKYLAHSLNDAKTAVEELNKISSAIILVVIIIVWLLLMGFATTKVLVFISSQLLLVVFMFGNTAKTVFEAMVFVFGTHPFDVGDRCVVDGVQMIVEEMNILTTIFLRYDNQMIYYPNSILATKPITNFNRSPPLGDSVEFSVDFSTSVESIAALKAKLKGYLESKPEQWQPSHSVQIKEIEDVNKLKMALYVTHAINSSSSQRSSHRSDLVLALKKIFEVLQINYHLLPQEVHVRYVGSEFPPSNTY</sequence>
<dbReference type="PANTHER" id="PTHR31618">
    <property type="entry name" value="MECHANOSENSITIVE ION CHANNEL PROTEIN 5"/>
    <property type="match status" value="1"/>
</dbReference>
<keyword evidence="3 9" id="KW-0812">Transmembrane</keyword>
<keyword evidence="7" id="KW-0407">Ion channel</keyword>
<gene>
    <name evidence="12" type="primary">LOC113692869</name>
</gene>
<dbReference type="InterPro" id="IPR016688">
    <property type="entry name" value="MscS-like_plants/fungi"/>
</dbReference>
<evidence type="ECO:0000256" key="5">
    <source>
        <dbReference type="ARBA" id="ARBA00023065"/>
    </source>
</evidence>
<evidence type="ECO:0000313" key="11">
    <source>
        <dbReference type="Proteomes" id="UP001652660"/>
    </source>
</evidence>
<evidence type="ECO:0000259" key="10">
    <source>
        <dbReference type="Pfam" id="PF00924"/>
    </source>
</evidence>
<proteinExistence type="inferred from homology"/>
<feature type="compositionally biased region" description="Low complexity" evidence="8">
    <location>
        <begin position="65"/>
        <end position="85"/>
    </location>
</feature>
<evidence type="ECO:0000256" key="3">
    <source>
        <dbReference type="ARBA" id="ARBA00022692"/>
    </source>
</evidence>
<evidence type="ECO:0000256" key="6">
    <source>
        <dbReference type="ARBA" id="ARBA00023136"/>
    </source>
</evidence>
<dbReference type="SUPFAM" id="SSF50182">
    <property type="entry name" value="Sm-like ribonucleoproteins"/>
    <property type="match status" value="1"/>
</dbReference>
<dbReference type="PANTHER" id="PTHR31618:SF7">
    <property type="entry name" value="MECHANOSENSITIVE ION CHANNEL PROTEIN"/>
    <property type="match status" value="1"/>
</dbReference>
<keyword evidence="5" id="KW-0813">Transport</keyword>
<keyword evidence="5" id="KW-0406">Ion transport</keyword>